<keyword evidence="7" id="KW-0812">Transmembrane</keyword>
<keyword evidence="6" id="KW-0503">Monooxygenase</keyword>
<gene>
    <name evidence="8" type="ORF">THASP1DRAFT_28537</name>
</gene>
<feature type="transmembrane region" description="Helical" evidence="7">
    <location>
        <begin position="35"/>
        <end position="56"/>
    </location>
</feature>
<dbReference type="EMBL" id="KZ992496">
    <property type="protein sequence ID" value="RKP09679.1"/>
    <property type="molecule type" value="Genomic_DNA"/>
</dbReference>
<dbReference type="Proteomes" id="UP000271241">
    <property type="component" value="Unassembled WGS sequence"/>
</dbReference>
<dbReference type="STRING" id="78915.A0A4V1IX35"/>
<proteinExistence type="inferred from homology"/>
<keyword evidence="9" id="KW-1185">Reference proteome</keyword>
<comment type="similarity">
    <text evidence="2 6">Belongs to the cytochrome P450 family.</text>
</comment>
<dbReference type="SUPFAM" id="SSF48264">
    <property type="entry name" value="Cytochrome P450"/>
    <property type="match status" value="1"/>
</dbReference>
<keyword evidence="3 5" id="KW-0479">Metal-binding</keyword>
<protein>
    <submittedName>
        <fullName evidence="8">Cytochrome P450</fullName>
    </submittedName>
</protein>
<dbReference type="InterPro" id="IPR002401">
    <property type="entry name" value="Cyt_P450_E_grp-I"/>
</dbReference>
<dbReference type="PRINTS" id="PR00463">
    <property type="entry name" value="EP450I"/>
</dbReference>
<dbReference type="PRINTS" id="PR00385">
    <property type="entry name" value="P450"/>
</dbReference>
<dbReference type="InterPro" id="IPR001128">
    <property type="entry name" value="Cyt_P450"/>
</dbReference>
<feature type="transmembrane region" description="Helical" evidence="7">
    <location>
        <begin position="6"/>
        <end position="23"/>
    </location>
</feature>
<keyword evidence="7" id="KW-0472">Membrane</keyword>
<dbReference type="AlphaFoldDB" id="A0A4V1IX35"/>
<comment type="cofactor">
    <cofactor evidence="1 5">
        <name>heme</name>
        <dbReference type="ChEBI" id="CHEBI:30413"/>
    </cofactor>
</comment>
<sequence length="489" mass="54686">MLEALAVYVGASVLVYVAIIIYRHKVRSQLRHVPGPWYCALSSLPYMVLFALGIQLEWLRRLHDQYGPLVRVAPDILSARSVEAARTILGTHKFVKGAMYNNCAFTGHPNLLSVTEPVLYKAKHRMIAPMFSKVAIDEMESIVIAAGAEPLVERLQRHADTGDIVNVHQLFCYMAFDVVSDVVFGRNIRLLEDDNGGDNMLTWTLSMLLLQLAQIPLGERVASWIFPRLAIQRKKVIKFGLDAIRERLGTETVRVDALQRFLAAARPSVGEEVAAPAATSELELAGELILQLQAGTDTTANCCTWTIHALLEHPKALERLRAELDAAIPDASAPITHKMLKDLAYLNAVLNESLRLYPTATADAHRVVPESGAKLCGHFLPAKINVFASQYLLNRWEQLWPQPDAFQPERWLVEDEVLNEQKHAFFPFSTGARACVGRHLAQLELRVAIASLVRRFNLERVPGDDMTPRCIFALTPRGQALNIRVTHRH</sequence>
<dbReference type="Gene3D" id="1.10.630.10">
    <property type="entry name" value="Cytochrome P450"/>
    <property type="match status" value="1"/>
</dbReference>
<evidence type="ECO:0000256" key="5">
    <source>
        <dbReference type="PIRSR" id="PIRSR602401-1"/>
    </source>
</evidence>
<evidence type="ECO:0000313" key="9">
    <source>
        <dbReference type="Proteomes" id="UP000271241"/>
    </source>
</evidence>
<dbReference type="InterPro" id="IPR050121">
    <property type="entry name" value="Cytochrome_P450_monoxygenase"/>
</dbReference>
<name>A0A4V1IX35_9FUNG</name>
<evidence type="ECO:0000256" key="6">
    <source>
        <dbReference type="RuleBase" id="RU000461"/>
    </source>
</evidence>
<keyword evidence="5 6" id="KW-0349">Heme</keyword>
<evidence type="ECO:0000256" key="7">
    <source>
        <dbReference type="SAM" id="Phobius"/>
    </source>
</evidence>
<evidence type="ECO:0000256" key="1">
    <source>
        <dbReference type="ARBA" id="ARBA00001971"/>
    </source>
</evidence>
<keyword evidence="4 5" id="KW-0408">Iron</keyword>
<dbReference type="OrthoDB" id="1470350at2759"/>
<dbReference type="GO" id="GO:0020037">
    <property type="term" value="F:heme binding"/>
    <property type="evidence" value="ECO:0007669"/>
    <property type="project" value="InterPro"/>
</dbReference>
<dbReference type="PROSITE" id="PS00086">
    <property type="entry name" value="CYTOCHROME_P450"/>
    <property type="match status" value="1"/>
</dbReference>
<dbReference type="GO" id="GO:0016705">
    <property type="term" value="F:oxidoreductase activity, acting on paired donors, with incorporation or reduction of molecular oxygen"/>
    <property type="evidence" value="ECO:0007669"/>
    <property type="project" value="InterPro"/>
</dbReference>
<evidence type="ECO:0000256" key="3">
    <source>
        <dbReference type="ARBA" id="ARBA00022723"/>
    </source>
</evidence>
<dbReference type="PANTHER" id="PTHR24305">
    <property type="entry name" value="CYTOCHROME P450"/>
    <property type="match status" value="1"/>
</dbReference>
<evidence type="ECO:0000256" key="2">
    <source>
        <dbReference type="ARBA" id="ARBA00010617"/>
    </source>
</evidence>
<dbReference type="Pfam" id="PF00067">
    <property type="entry name" value="p450"/>
    <property type="match status" value="1"/>
</dbReference>
<keyword evidence="7" id="KW-1133">Transmembrane helix</keyword>
<feature type="binding site" description="axial binding residue" evidence="5">
    <location>
        <position position="435"/>
    </location>
    <ligand>
        <name>heme</name>
        <dbReference type="ChEBI" id="CHEBI:30413"/>
    </ligand>
    <ligandPart>
        <name>Fe</name>
        <dbReference type="ChEBI" id="CHEBI:18248"/>
    </ligandPart>
</feature>
<reference evidence="9" key="1">
    <citation type="journal article" date="2018" name="Nat. Microbiol.">
        <title>Leveraging single-cell genomics to expand the fungal tree of life.</title>
        <authorList>
            <person name="Ahrendt S.R."/>
            <person name="Quandt C.A."/>
            <person name="Ciobanu D."/>
            <person name="Clum A."/>
            <person name="Salamov A."/>
            <person name="Andreopoulos B."/>
            <person name="Cheng J.F."/>
            <person name="Woyke T."/>
            <person name="Pelin A."/>
            <person name="Henrissat B."/>
            <person name="Reynolds N.K."/>
            <person name="Benny G.L."/>
            <person name="Smith M.E."/>
            <person name="James T.Y."/>
            <person name="Grigoriev I.V."/>
        </authorList>
    </citation>
    <scope>NUCLEOTIDE SEQUENCE [LARGE SCALE GENOMIC DNA]</scope>
    <source>
        <strain evidence="9">RSA 1356</strain>
    </source>
</reference>
<accession>A0A4V1IX35</accession>
<dbReference type="InterPro" id="IPR036396">
    <property type="entry name" value="Cyt_P450_sf"/>
</dbReference>
<evidence type="ECO:0000313" key="8">
    <source>
        <dbReference type="EMBL" id="RKP09679.1"/>
    </source>
</evidence>
<dbReference type="InterPro" id="IPR017972">
    <property type="entry name" value="Cyt_P450_CS"/>
</dbReference>
<keyword evidence="6" id="KW-0560">Oxidoreductase</keyword>
<dbReference type="GO" id="GO:0004497">
    <property type="term" value="F:monooxygenase activity"/>
    <property type="evidence" value="ECO:0007669"/>
    <property type="project" value="UniProtKB-KW"/>
</dbReference>
<dbReference type="PANTHER" id="PTHR24305:SF166">
    <property type="entry name" value="CYTOCHROME P450 12A4, MITOCHONDRIAL-RELATED"/>
    <property type="match status" value="1"/>
</dbReference>
<evidence type="ECO:0000256" key="4">
    <source>
        <dbReference type="ARBA" id="ARBA00023004"/>
    </source>
</evidence>
<organism evidence="8 9">
    <name type="scientific">Thamnocephalis sphaerospora</name>
    <dbReference type="NCBI Taxonomy" id="78915"/>
    <lineage>
        <taxon>Eukaryota</taxon>
        <taxon>Fungi</taxon>
        <taxon>Fungi incertae sedis</taxon>
        <taxon>Zoopagomycota</taxon>
        <taxon>Zoopagomycotina</taxon>
        <taxon>Zoopagomycetes</taxon>
        <taxon>Zoopagales</taxon>
        <taxon>Sigmoideomycetaceae</taxon>
        <taxon>Thamnocephalis</taxon>
    </lineage>
</organism>
<dbReference type="GO" id="GO:0005506">
    <property type="term" value="F:iron ion binding"/>
    <property type="evidence" value="ECO:0007669"/>
    <property type="project" value="InterPro"/>
</dbReference>